<dbReference type="OrthoDB" id="9907715at2759"/>
<organism evidence="2 3">
    <name type="scientific">Xenopus laevis</name>
    <name type="common">African clawed frog</name>
    <dbReference type="NCBI Taxonomy" id="8355"/>
    <lineage>
        <taxon>Eukaryota</taxon>
        <taxon>Metazoa</taxon>
        <taxon>Chordata</taxon>
        <taxon>Craniata</taxon>
        <taxon>Vertebrata</taxon>
        <taxon>Euteleostomi</taxon>
        <taxon>Amphibia</taxon>
        <taxon>Batrachia</taxon>
        <taxon>Anura</taxon>
        <taxon>Pipoidea</taxon>
        <taxon>Pipidae</taxon>
        <taxon>Xenopodinae</taxon>
        <taxon>Xenopus</taxon>
        <taxon>Xenopus</taxon>
    </lineage>
</organism>
<sequence length="1110" mass="127720">MDHPGYKSIKMCVPEQDFFKLRMDHSGYKQNRVALVCPWCFKVDKTLTTHLRRTCMRFSSLEEIHEVAHTARRRLWDIAEKATVFDHREIQKLTSPAEFSAFLERKGFFIVNKPRETAEPIATPSTSAAASAPDRVELAPETGATHRLSCLRSEPMEDTTMLRETAEPIARPSTSAAASAPDRVELAPETGATHRLSCLRSEPMEDTTMLRETAEPIARPSTSAAASAPDREEQAPETGATHPLSGPVLLRSEPMEDTTMLSFVTLEVVPLDLAIENCELEFPSGTDLSHAVPAASVSEEEQGAAENIEITEHEHIDIDNPEEDQGLERAAKMNWTSEIRLKMKEAGLYNRHPSSAPLLKAFTDFLTRTLGVTRYKQEVENVARFLYFMNPQDANLAFVKDIQRTNEFFLKLQEIVSHQTVFTYLKHVRRFVKFQIDNTNLFATDLSMHNACNNFMKATDALQKRISKGISREVVKKRYDSLTHKMKTPEDCRRLLSTAKVTFLKALDAAQKDETDDQVKFEIVHYLEALLVLKHLQRPGVVQNMTNTEWKNRIHHRYTSGNTQIRLTIIGVAEHKTATQQVAAFALTEEEEKWFDVYYRHIRPRLVRDNSPTDIFFLSSNGKKLHSVSNDLWRYHQRYNIPNVCSQDVRRVCETFTVSQYTDSERHLFAKYLAHTNATAERNYREKTLDDICHAYLLVSGAGASSSHESQAGTSRSVEAPTAVEKPPTPSFESGRKPVENQQEVQSRPCTPPPPLEDESDNEDPEYHQQEDESRPYTPPPPLEDESDNEDPEYHQQEDESEETSTSSQTRSDPEDYQQEVDSDEPCTSRLRRCTEAFEIEAVTKEPVTPHSKEPVTPHSKEPVTPHSRCKRRRETDQEEDATEEPQMSKPQTRRRPETYQQEDTSDEPCTSSGTEWDPEDHQQEVESEEMCASSQPESDPEDYQQKVETKKPSTPHSRSKRRRETDQEEDATEEPQVFQRQTRRSPETHQQKEAKELLRTSCKHKKVVIKAGLSREDLFSVIAKEIFPIRINSDPPDLKKWRDLSPEHWLYLSDRWRKSQNLMRRNYVAEHFQNREHNKAQIKRFLQMMQWNVNMPRIPDILKKIASLR</sequence>
<dbReference type="AlphaFoldDB" id="A0A8J1KLZ4"/>
<dbReference type="Proteomes" id="UP000186698">
    <property type="component" value="Chromosome 5L"/>
</dbReference>
<protein>
    <submittedName>
        <fullName evidence="3">Uncharacterized protein LOC108705534 isoform X1</fullName>
    </submittedName>
</protein>
<evidence type="ECO:0000256" key="1">
    <source>
        <dbReference type="SAM" id="MobiDB-lite"/>
    </source>
</evidence>
<name>A0A8J1KLZ4_XENLA</name>
<feature type="compositionally biased region" description="Low complexity" evidence="1">
    <location>
        <begin position="168"/>
        <end position="181"/>
    </location>
</feature>
<gene>
    <name evidence="3" type="primary">LOC108705534</name>
</gene>
<feature type="region of interest" description="Disordered" evidence="1">
    <location>
        <begin position="165"/>
        <end position="248"/>
    </location>
</feature>
<feature type="compositionally biased region" description="Basic and acidic residues" evidence="1">
    <location>
        <begin position="851"/>
        <end position="864"/>
    </location>
</feature>
<feature type="compositionally biased region" description="Basic and acidic residues" evidence="1">
    <location>
        <begin position="985"/>
        <end position="996"/>
    </location>
</feature>
<feature type="region of interest" description="Disordered" evidence="1">
    <location>
        <begin position="704"/>
        <end position="996"/>
    </location>
</feature>
<feature type="compositionally biased region" description="Polar residues" evidence="1">
    <location>
        <begin position="740"/>
        <end position="749"/>
    </location>
</feature>
<dbReference type="KEGG" id="xla:108705534"/>
<proteinExistence type="predicted"/>
<feature type="compositionally biased region" description="Acidic residues" evidence="1">
    <location>
        <begin position="815"/>
        <end position="825"/>
    </location>
</feature>
<evidence type="ECO:0000313" key="3">
    <source>
        <dbReference type="RefSeq" id="XP_041418352.1"/>
    </source>
</evidence>
<feature type="compositionally biased region" description="Polar residues" evidence="1">
    <location>
        <begin position="704"/>
        <end position="717"/>
    </location>
</feature>
<dbReference type="PANTHER" id="PTHR47306:SF2">
    <property type="entry name" value="CORE-BINDING (CB) DOMAIN-CONTAINING PROTEIN"/>
    <property type="match status" value="1"/>
</dbReference>
<evidence type="ECO:0000313" key="2">
    <source>
        <dbReference type="Proteomes" id="UP000186698"/>
    </source>
</evidence>
<dbReference type="RefSeq" id="XP_041418352.1">
    <property type="nucleotide sequence ID" value="XM_041562418.1"/>
</dbReference>
<keyword evidence="2" id="KW-1185">Reference proteome</keyword>
<dbReference type="PANTHER" id="PTHR47306">
    <property type="entry name" value="SI:CH211-178J18.4-RELATED"/>
    <property type="match status" value="1"/>
</dbReference>
<feature type="compositionally biased region" description="Basic and acidic residues" evidence="1">
    <location>
        <begin position="765"/>
        <end position="775"/>
    </location>
</feature>
<feature type="compositionally biased region" description="Polar residues" evidence="1">
    <location>
        <begin position="899"/>
        <end position="915"/>
    </location>
</feature>
<feature type="compositionally biased region" description="Low complexity" evidence="1">
    <location>
        <begin position="216"/>
        <end position="228"/>
    </location>
</feature>
<reference evidence="3" key="1">
    <citation type="submission" date="2025-08" db="UniProtKB">
        <authorList>
            <consortium name="RefSeq"/>
        </authorList>
    </citation>
    <scope>IDENTIFICATION</scope>
    <source>
        <strain evidence="3">J_2021</strain>
        <tissue evidence="3">Erythrocytes</tissue>
    </source>
</reference>
<dbReference type="GeneID" id="108705534"/>
<accession>A0A8J1KLZ4</accession>